<keyword evidence="3 5" id="KW-0442">Lipid degradation</keyword>
<evidence type="ECO:0000313" key="8">
    <source>
        <dbReference type="EMBL" id="PRT55480.1"/>
    </source>
</evidence>
<reference evidence="8 9" key="1">
    <citation type="submission" date="2017-04" db="EMBL/GenBank/DDBJ databases">
        <title>Genome sequencing of [Candida] sorbophila.</title>
        <authorList>
            <person name="Ahn J.O."/>
        </authorList>
    </citation>
    <scope>NUCLEOTIDE SEQUENCE [LARGE SCALE GENOMIC DNA]</scope>
    <source>
        <strain evidence="8 9">DS02</strain>
    </source>
</reference>
<evidence type="ECO:0000256" key="4">
    <source>
        <dbReference type="ARBA" id="ARBA00023098"/>
    </source>
</evidence>
<feature type="domain" description="PNPLA" evidence="7">
    <location>
        <begin position="233"/>
        <end position="424"/>
    </location>
</feature>
<dbReference type="Pfam" id="PF01734">
    <property type="entry name" value="Patatin"/>
    <property type="match status" value="1"/>
</dbReference>
<keyword evidence="6" id="KW-0472">Membrane</keyword>
<dbReference type="InterPro" id="IPR021771">
    <property type="entry name" value="Triacylglycerol_lipase_N"/>
</dbReference>
<keyword evidence="6" id="KW-0812">Transmembrane</keyword>
<protein>
    <recommendedName>
        <fullName evidence="7">PNPLA domain-containing protein</fullName>
    </recommendedName>
</protein>
<feature type="short sequence motif" description="GXSXG" evidence="5">
    <location>
        <begin position="264"/>
        <end position="268"/>
    </location>
</feature>
<dbReference type="PROSITE" id="PS51635">
    <property type="entry name" value="PNPLA"/>
    <property type="match status" value="1"/>
</dbReference>
<sequence length="575" mass="64919">MQIYAQSESVKAFEAALSNDDTDKVTSAPDWAPAGEITSRSDYANYGIGYHLLRWPVLVGLTLWVLPLLVIYFGIRLYVSISEWLFVWRGPRRQLRQNLRAATTIKEWRYWAAKLDKFLGFNAWRDEDKSTYYDYRTVRNIIRQINALDSTNQKEAEQVAVILETCVKYNFAGINNPQVYSQCYSGTKKLIDRFNATVIKKINEVASPECPLAEETKSVLFKSMSVNLGKSALCLSGGGSFCYRHLGVVRILLDLNLLPPIVSGTSGGGLVAALVCTRTDEELKQLINPKIADNLTACWEPFPDWLVRWWKTGARFDSVDWAERAKFFTLGDLTFKEAYERTGKILNVSTVPANPQTPAILCNHITSPDCLIWSALLASAAVPGLLKPVVLMRKTRQGSFVPYSFGSRWRDGSFRTDIPTQALNTFFNVNYTIVSQVNPHIRLFAYLPRGQVGRPVIHKYSKSRWRGGFLLATMETSVKLEIKKCLKLMRNLDLMPHVLDQDFSTVFLQKFEGSVTVWPRIGLRDFLKILSDPSRDELAAMMLAGEKTVFPKIAMISHFIGLQHVVENGQVGICG</sequence>
<evidence type="ECO:0000256" key="2">
    <source>
        <dbReference type="ARBA" id="ARBA00022801"/>
    </source>
</evidence>
<gene>
    <name evidence="8" type="ORF">B9G98_03100</name>
</gene>
<dbReference type="STRING" id="45607.A0A2T0FKH4"/>
<feature type="transmembrane region" description="Helical" evidence="6">
    <location>
        <begin position="55"/>
        <end position="75"/>
    </location>
</feature>
<evidence type="ECO:0000256" key="1">
    <source>
        <dbReference type="ARBA" id="ARBA00006104"/>
    </source>
</evidence>
<dbReference type="Pfam" id="PF11815">
    <property type="entry name" value="DUF3336"/>
    <property type="match status" value="1"/>
</dbReference>
<name>A0A2T0FKH4_9ASCO</name>
<evidence type="ECO:0000256" key="5">
    <source>
        <dbReference type="PROSITE-ProRule" id="PRU01161"/>
    </source>
</evidence>
<keyword evidence="4 5" id="KW-0443">Lipid metabolism</keyword>
<dbReference type="RefSeq" id="XP_024665425.1">
    <property type="nucleotide sequence ID" value="XM_024809657.1"/>
</dbReference>
<comment type="similarity">
    <text evidence="1">Belongs to the PLPL family.</text>
</comment>
<dbReference type="Proteomes" id="UP000238350">
    <property type="component" value="Unassembled WGS sequence"/>
</dbReference>
<dbReference type="EMBL" id="NDIQ01000021">
    <property type="protein sequence ID" value="PRT55480.1"/>
    <property type="molecule type" value="Genomic_DNA"/>
</dbReference>
<keyword evidence="9" id="KW-1185">Reference proteome</keyword>
<dbReference type="PANTHER" id="PTHR14226">
    <property type="entry name" value="NEUROPATHY TARGET ESTERASE/SWISS CHEESE D.MELANOGASTER"/>
    <property type="match status" value="1"/>
</dbReference>
<evidence type="ECO:0000256" key="6">
    <source>
        <dbReference type="SAM" id="Phobius"/>
    </source>
</evidence>
<dbReference type="GO" id="GO:0006641">
    <property type="term" value="P:triglyceride metabolic process"/>
    <property type="evidence" value="ECO:0007669"/>
    <property type="project" value="UniProtKB-ARBA"/>
</dbReference>
<dbReference type="OrthoDB" id="15478at2759"/>
<dbReference type="PANTHER" id="PTHR14226:SF66">
    <property type="entry name" value="TRIACYLGLYCEROL LIPASE PTL2"/>
    <property type="match status" value="1"/>
</dbReference>
<dbReference type="InterPro" id="IPR016035">
    <property type="entry name" value="Acyl_Trfase/lysoPLipase"/>
</dbReference>
<accession>A0A2T0FKH4</accession>
<comment type="caution">
    <text evidence="5">Lacks conserved residue(s) required for the propagation of feature annotation.</text>
</comment>
<keyword evidence="2 5" id="KW-0378">Hydrolase</keyword>
<feature type="active site" description="Nucleophile" evidence="5">
    <location>
        <position position="266"/>
    </location>
</feature>
<dbReference type="GO" id="GO:0004806">
    <property type="term" value="F:triacylglycerol lipase activity"/>
    <property type="evidence" value="ECO:0007669"/>
    <property type="project" value="InterPro"/>
</dbReference>
<dbReference type="InterPro" id="IPR050301">
    <property type="entry name" value="NTE"/>
</dbReference>
<dbReference type="InterPro" id="IPR002641">
    <property type="entry name" value="PNPLA_dom"/>
</dbReference>
<dbReference type="GO" id="GO:0016042">
    <property type="term" value="P:lipid catabolic process"/>
    <property type="evidence" value="ECO:0007669"/>
    <property type="project" value="UniProtKB-UniRule"/>
</dbReference>
<dbReference type="SUPFAM" id="SSF52151">
    <property type="entry name" value="FabD/lysophospholipase-like"/>
    <property type="match status" value="1"/>
</dbReference>
<comment type="caution">
    <text evidence="8">The sequence shown here is derived from an EMBL/GenBank/DDBJ whole genome shotgun (WGS) entry which is preliminary data.</text>
</comment>
<evidence type="ECO:0000256" key="3">
    <source>
        <dbReference type="ARBA" id="ARBA00022963"/>
    </source>
</evidence>
<dbReference type="GeneID" id="36516848"/>
<dbReference type="Gene3D" id="3.40.1090.10">
    <property type="entry name" value="Cytosolic phospholipase A2 catalytic domain"/>
    <property type="match status" value="2"/>
</dbReference>
<dbReference type="CDD" id="cd07232">
    <property type="entry name" value="Pat_PLPL"/>
    <property type="match status" value="1"/>
</dbReference>
<evidence type="ECO:0000259" key="7">
    <source>
        <dbReference type="PROSITE" id="PS51635"/>
    </source>
</evidence>
<keyword evidence="6" id="KW-1133">Transmembrane helix</keyword>
<organism evidence="8 9">
    <name type="scientific">Wickerhamiella sorbophila</name>
    <dbReference type="NCBI Taxonomy" id="45607"/>
    <lineage>
        <taxon>Eukaryota</taxon>
        <taxon>Fungi</taxon>
        <taxon>Dikarya</taxon>
        <taxon>Ascomycota</taxon>
        <taxon>Saccharomycotina</taxon>
        <taxon>Dipodascomycetes</taxon>
        <taxon>Dipodascales</taxon>
        <taxon>Trichomonascaceae</taxon>
        <taxon>Wickerhamiella</taxon>
    </lineage>
</organism>
<evidence type="ECO:0000313" key="9">
    <source>
        <dbReference type="Proteomes" id="UP000238350"/>
    </source>
</evidence>
<dbReference type="AlphaFoldDB" id="A0A2T0FKH4"/>
<feature type="active site" description="Proton acceptor" evidence="5">
    <location>
        <position position="411"/>
    </location>
</feature>
<proteinExistence type="inferred from homology"/>